<dbReference type="AlphaFoldDB" id="A0A251WW13"/>
<evidence type="ECO:0000256" key="2">
    <source>
        <dbReference type="ARBA" id="ARBA00023125"/>
    </source>
</evidence>
<evidence type="ECO:0000313" key="5">
    <source>
        <dbReference type="EMBL" id="OUD08451.1"/>
    </source>
</evidence>
<gene>
    <name evidence="5" type="ORF">BVC71_13185</name>
</gene>
<evidence type="ECO:0000256" key="3">
    <source>
        <dbReference type="ARBA" id="ARBA00023163"/>
    </source>
</evidence>
<dbReference type="InterPro" id="IPR036390">
    <property type="entry name" value="WH_DNA-bd_sf"/>
</dbReference>
<dbReference type="SMART" id="SM00345">
    <property type="entry name" value="HTH_GNTR"/>
    <property type="match status" value="1"/>
</dbReference>
<dbReference type="InterPro" id="IPR011663">
    <property type="entry name" value="UTRA"/>
</dbReference>
<keyword evidence="6" id="KW-1185">Reference proteome</keyword>
<dbReference type="InterPro" id="IPR000524">
    <property type="entry name" value="Tscrpt_reg_HTH_GntR"/>
</dbReference>
<evidence type="ECO:0000256" key="1">
    <source>
        <dbReference type="ARBA" id="ARBA00023015"/>
    </source>
</evidence>
<dbReference type="Pfam" id="PF07702">
    <property type="entry name" value="UTRA"/>
    <property type="match status" value="1"/>
</dbReference>
<keyword evidence="1" id="KW-0805">Transcription regulation</keyword>
<name>A0A251WW13_9RHOB</name>
<evidence type="ECO:0000259" key="4">
    <source>
        <dbReference type="PROSITE" id="PS50949"/>
    </source>
</evidence>
<dbReference type="GO" id="GO:0045892">
    <property type="term" value="P:negative regulation of DNA-templated transcription"/>
    <property type="evidence" value="ECO:0007669"/>
    <property type="project" value="TreeGrafter"/>
</dbReference>
<dbReference type="InterPro" id="IPR050679">
    <property type="entry name" value="Bact_HTH_transcr_reg"/>
</dbReference>
<dbReference type="Proteomes" id="UP000194664">
    <property type="component" value="Unassembled WGS sequence"/>
</dbReference>
<dbReference type="Gene3D" id="1.10.10.10">
    <property type="entry name" value="Winged helix-like DNA-binding domain superfamily/Winged helix DNA-binding domain"/>
    <property type="match status" value="1"/>
</dbReference>
<sequence length="240" mass="27066">MTQPIYEKSAATTALPIYVQISEVLIREIASGQLIDGTRLPPERELAKQHFTTVRTLRKALDILEEKGLIERIHGSGNYVRSGAAVDSIYSMFRLELRSGGGLPTAKIISVDDMTKTADLPPFGTSDTATRVRRIRYLNRVPIALEEIWLDGSAGKIDPAKLSDSLYRYYKMQLGFWISRAEDYVGVGTVPDWAPLDFPLPAETHTGFIERFSHSDQIGTVEFSRTWFDHTTARYVQRLK</sequence>
<evidence type="ECO:0000313" key="6">
    <source>
        <dbReference type="Proteomes" id="UP000194664"/>
    </source>
</evidence>
<keyword evidence="2" id="KW-0238">DNA-binding</keyword>
<dbReference type="GO" id="GO:0003677">
    <property type="term" value="F:DNA binding"/>
    <property type="evidence" value="ECO:0007669"/>
    <property type="project" value="UniProtKB-KW"/>
</dbReference>
<reference evidence="5 6" key="1">
    <citation type="submission" date="2016-12" db="EMBL/GenBank/DDBJ databases">
        <title>The draft genome sequence of HSLHS2.</title>
        <authorList>
            <person name="Hu D."/>
            <person name="Wang L."/>
            <person name="Shao Z."/>
        </authorList>
    </citation>
    <scope>NUCLEOTIDE SEQUENCE [LARGE SCALE GENOMIC DNA]</scope>
    <source>
        <strain evidence="5">MCCC 1A06712</strain>
    </source>
</reference>
<keyword evidence="3" id="KW-0804">Transcription</keyword>
<dbReference type="Gene3D" id="3.40.1410.10">
    <property type="entry name" value="Chorismate lyase-like"/>
    <property type="match status" value="1"/>
</dbReference>
<dbReference type="PANTHER" id="PTHR44846">
    <property type="entry name" value="MANNOSYL-D-GLYCERATE TRANSPORT/METABOLISM SYSTEM REPRESSOR MNGR-RELATED"/>
    <property type="match status" value="1"/>
</dbReference>
<dbReference type="OrthoDB" id="9794015at2"/>
<comment type="caution">
    <text evidence="5">The sequence shown here is derived from an EMBL/GenBank/DDBJ whole genome shotgun (WGS) entry which is preliminary data.</text>
</comment>
<accession>A0A251WW13</accession>
<dbReference type="Pfam" id="PF00392">
    <property type="entry name" value="GntR"/>
    <property type="match status" value="1"/>
</dbReference>
<dbReference type="CDD" id="cd07377">
    <property type="entry name" value="WHTH_GntR"/>
    <property type="match status" value="1"/>
</dbReference>
<organism evidence="5 6">
    <name type="scientific">Marivivens niveibacter</name>
    <dbReference type="NCBI Taxonomy" id="1930667"/>
    <lineage>
        <taxon>Bacteria</taxon>
        <taxon>Pseudomonadati</taxon>
        <taxon>Pseudomonadota</taxon>
        <taxon>Alphaproteobacteria</taxon>
        <taxon>Rhodobacterales</taxon>
        <taxon>Paracoccaceae</taxon>
        <taxon>Marivivens group</taxon>
        <taxon>Marivivens</taxon>
    </lineage>
</organism>
<dbReference type="EMBL" id="MSPP01000005">
    <property type="protein sequence ID" value="OUD08451.1"/>
    <property type="molecule type" value="Genomic_DNA"/>
</dbReference>
<proteinExistence type="predicted"/>
<feature type="domain" description="HTH gntR-type" evidence="4">
    <location>
        <begin position="15"/>
        <end position="83"/>
    </location>
</feature>
<dbReference type="PANTHER" id="PTHR44846:SF1">
    <property type="entry name" value="MANNOSYL-D-GLYCERATE TRANSPORT_METABOLISM SYSTEM REPRESSOR MNGR-RELATED"/>
    <property type="match status" value="1"/>
</dbReference>
<dbReference type="GO" id="GO:0003700">
    <property type="term" value="F:DNA-binding transcription factor activity"/>
    <property type="evidence" value="ECO:0007669"/>
    <property type="project" value="InterPro"/>
</dbReference>
<dbReference type="InterPro" id="IPR028978">
    <property type="entry name" value="Chorismate_lyase_/UTRA_dom_sf"/>
</dbReference>
<dbReference type="RefSeq" id="WP_086452149.1">
    <property type="nucleotide sequence ID" value="NZ_MSPP01000005.1"/>
</dbReference>
<protein>
    <submittedName>
        <fullName evidence="5">GntR family transcriptional regulator</fullName>
    </submittedName>
</protein>
<dbReference type="SUPFAM" id="SSF46785">
    <property type="entry name" value="Winged helix' DNA-binding domain"/>
    <property type="match status" value="1"/>
</dbReference>
<dbReference type="PROSITE" id="PS50949">
    <property type="entry name" value="HTH_GNTR"/>
    <property type="match status" value="1"/>
</dbReference>
<dbReference type="SMART" id="SM00866">
    <property type="entry name" value="UTRA"/>
    <property type="match status" value="1"/>
</dbReference>
<dbReference type="InterPro" id="IPR036388">
    <property type="entry name" value="WH-like_DNA-bd_sf"/>
</dbReference>
<dbReference type="SUPFAM" id="SSF64288">
    <property type="entry name" value="Chorismate lyase-like"/>
    <property type="match status" value="1"/>
</dbReference>